<feature type="transmembrane region" description="Helical" evidence="2">
    <location>
        <begin position="40"/>
        <end position="62"/>
    </location>
</feature>
<organism evidence="3 4">
    <name type="scientific">Fusarium oxysporum NRRL 32931</name>
    <dbReference type="NCBI Taxonomy" id="660029"/>
    <lineage>
        <taxon>Eukaryota</taxon>
        <taxon>Fungi</taxon>
        <taxon>Dikarya</taxon>
        <taxon>Ascomycota</taxon>
        <taxon>Pezizomycotina</taxon>
        <taxon>Sordariomycetes</taxon>
        <taxon>Hypocreomycetidae</taxon>
        <taxon>Hypocreales</taxon>
        <taxon>Nectriaceae</taxon>
        <taxon>Fusarium</taxon>
        <taxon>Fusarium oxysporum species complex</taxon>
    </lineage>
</organism>
<feature type="transmembrane region" description="Helical" evidence="2">
    <location>
        <begin position="74"/>
        <end position="97"/>
    </location>
</feature>
<protein>
    <submittedName>
        <fullName evidence="3">Uncharacterized protein</fullName>
    </submittedName>
</protein>
<evidence type="ECO:0000256" key="1">
    <source>
        <dbReference type="SAM" id="MobiDB-lite"/>
    </source>
</evidence>
<dbReference type="EMBL" id="JH717856">
    <property type="protein sequence ID" value="EWY79746.1"/>
    <property type="molecule type" value="Genomic_DNA"/>
</dbReference>
<feature type="compositionally biased region" description="Polar residues" evidence="1">
    <location>
        <begin position="1"/>
        <end position="27"/>
    </location>
</feature>
<sequence>MPEMGQSKTHQPCSGTAETNKDNLTSPSKRKSKDVEPQPLPFIGIMTVSALAAAFGALLYFIRATNFAIFGADLSLLWGEVPVECVVWSAAILLLAWRDVRGLMKD</sequence>
<proteinExistence type="predicted"/>
<dbReference type="HOGENOM" id="CLU_2223355_0_0_1"/>
<keyword evidence="2" id="KW-0472">Membrane</keyword>
<evidence type="ECO:0000313" key="4">
    <source>
        <dbReference type="Proteomes" id="UP000030753"/>
    </source>
</evidence>
<keyword evidence="2" id="KW-1133">Transmembrane helix</keyword>
<name>W9HHS4_FUSOX</name>
<gene>
    <name evidence="3" type="ORF">FOYG_17140</name>
</gene>
<accession>W9HHS4</accession>
<dbReference type="AlphaFoldDB" id="W9HHS4"/>
<evidence type="ECO:0000313" key="3">
    <source>
        <dbReference type="EMBL" id="EWY79746.1"/>
    </source>
</evidence>
<keyword evidence="2" id="KW-0812">Transmembrane</keyword>
<evidence type="ECO:0000256" key="2">
    <source>
        <dbReference type="SAM" id="Phobius"/>
    </source>
</evidence>
<dbReference type="Proteomes" id="UP000030753">
    <property type="component" value="Unassembled WGS sequence"/>
</dbReference>
<feature type="region of interest" description="Disordered" evidence="1">
    <location>
        <begin position="1"/>
        <end position="37"/>
    </location>
</feature>
<reference evidence="3 4" key="1">
    <citation type="submission" date="2011-06" db="EMBL/GenBank/DDBJ databases">
        <title>The Genome Sequence of Fusarium oxysporum FOSC 3-a.</title>
        <authorList>
            <consortium name="The Broad Institute Genome Sequencing Platform"/>
            <person name="Ma L.-J."/>
            <person name="Gale L.R."/>
            <person name="Schwartz D.C."/>
            <person name="Zhou S."/>
            <person name="Corby-Kistler H."/>
            <person name="Young S.K."/>
            <person name="Zeng Q."/>
            <person name="Gargeya S."/>
            <person name="Fitzgerald M."/>
            <person name="Haas B."/>
            <person name="Abouelleil A."/>
            <person name="Alvarado L."/>
            <person name="Arachchi H.M."/>
            <person name="Berlin A."/>
            <person name="Brown A."/>
            <person name="Chapman S.B."/>
            <person name="Chen Z."/>
            <person name="Dunbar C."/>
            <person name="Freedman E."/>
            <person name="Gearin G."/>
            <person name="Gellesch M."/>
            <person name="Goldberg J."/>
            <person name="Griggs A."/>
            <person name="Gujja S."/>
            <person name="Heiman D."/>
            <person name="Howarth C."/>
            <person name="Larson L."/>
            <person name="Lui A."/>
            <person name="MacDonald P.J.P."/>
            <person name="Mehta T."/>
            <person name="Montmayeur A."/>
            <person name="Murphy C."/>
            <person name="Neiman D."/>
            <person name="Pearson M."/>
            <person name="Priest M."/>
            <person name="Roberts A."/>
            <person name="Saif S."/>
            <person name="Shea T."/>
            <person name="Shenoy N."/>
            <person name="Sisk P."/>
            <person name="Stolte C."/>
            <person name="Sykes S."/>
            <person name="Wortman J."/>
            <person name="Nusbaum C."/>
            <person name="Birren B."/>
        </authorList>
    </citation>
    <scope>NUCLEOTIDE SEQUENCE [LARGE SCALE GENOMIC DNA]</scope>
    <source>
        <strain evidence="4">FOSC 3-a</strain>
    </source>
</reference>